<dbReference type="InterPro" id="IPR048846">
    <property type="entry name" value="PaaX-like_central"/>
</dbReference>
<evidence type="ECO:0000313" key="3">
    <source>
        <dbReference type="Proteomes" id="UP000176774"/>
    </source>
</evidence>
<organism evidence="2 3">
    <name type="scientific">Candidatus Staskawiczbacteria bacterium RIFCSPLOWO2_01_FULL_38_12b</name>
    <dbReference type="NCBI Taxonomy" id="1802214"/>
    <lineage>
        <taxon>Bacteria</taxon>
        <taxon>Candidatus Staskawicziibacteriota</taxon>
    </lineage>
</organism>
<evidence type="ECO:0000313" key="2">
    <source>
        <dbReference type="EMBL" id="OGZ72506.1"/>
    </source>
</evidence>
<feature type="domain" description="Transcriptional repressor PaaX-like central Cas2-like" evidence="1">
    <location>
        <begin position="104"/>
        <end position="172"/>
    </location>
</feature>
<dbReference type="Proteomes" id="UP000176774">
    <property type="component" value="Unassembled WGS sequence"/>
</dbReference>
<evidence type="ECO:0000259" key="1">
    <source>
        <dbReference type="Pfam" id="PF20803"/>
    </source>
</evidence>
<proteinExistence type="predicted"/>
<dbReference type="Pfam" id="PF20803">
    <property type="entry name" value="PaaX_M"/>
    <property type="match status" value="1"/>
</dbReference>
<name>A0A1G2ICQ1_9BACT</name>
<sequence length="176" mass="20622">MRLSLTDKFLWDLYGVLEKTGDVAVFFLNPHPGKWNRLSGIQNPIFEKYRHSKNRAKFSKLVYYAKKNNYIKIENLKGRAGVILTKKGLSKALKASFQVEGKQKRKDGKWVMLIFDIPTKHKKARILLRSILYNLGYKLFQKSVWITPYDVSEKTEKLLQLHSLDGYVKIFLIEEI</sequence>
<dbReference type="STRING" id="1802214.A2908_01385"/>
<dbReference type="AlphaFoldDB" id="A0A1G2ICQ1"/>
<protein>
    <recommendedName>
        <fullName evidence="1">Transcriptional repressor PaaX-like central Cas2-like domain-containing protein</fullName>
    </recommendedName>
</protein>
<dbReference type="Gene3D" id="3.30.70.2650">
    <property type="match status" value="1"/>
</dbReference>
<dbReference type="EMBL" id="MHPA01000025">
    <property type="protein sequence ID" value="OGZ72506.1"/>
    <property type="molecule type" value="Genomic_DNA"/>
</dbReference>
<gene>
    <name evidence="2" type="ORF">A2908_01385</name>
</gene>
<accession>A0A1G2ICQ1</accession>
<dbReference type="SUPFAM" id="SSF143430">
    <property type="entry name" value="TTP0101/SSO1404-like"/>
    <property type="match status" value="1"/>
</dbReference>
<reference evidence="2 3" key="1">
    <citation type="journal article" date="2016" name="Nat. Commun.">
        <title>Thousands of microbial genomes shed light on interconnected biogeochemical processes in an aquifer system.</title>
        <authorList>
            <person name="Anantharaman K."/>
            <person name="Brown C.T."/>
            <person name="Hug L.A."/>
            <person name="Sharon I."/>
            <person name="Castelle C.J."/>
            <person name="Probst A.J."/>
            <person name="Thomas B.C."/>
            <person name="Singh A."/>
            <person name="Wilkins M.J."/>
            <person name="Karaoz U."/>
            <person name="Brodie E.L."/>
            <person name="Williams K.H."/>
            <person name="Hubbard S.S."/>
            <person name="Banfield J.F."/>
        </authorList>
    </citation>
    <scope>NUCLEOTIDE SEQUENCE [LARGE SCALE GENOMIC DNA]</scope>
</reference>
<comment type="caution">
    <text evidence="2">The sequence shown here is derived from an EMBL/GenBank/DDBJ whole genome shotgun (WGS) entry which is preliminary data.</text>
</comment>